<organism evidence="2 3">
    <name type="scientific">Lacimicrobium alkaliphilum</name>
    <dbReference type="NCBI Taxonomy" id="1526571"/>
    <lineage>
        <taxon>Bacteria</taxon>
        <taxon>Pseudomonadati</taxon>
        <taxon>Pseudomonadota</taxon>
        <taxon>Gammaproteobacteria</taxon>
        <taxon>Alteromonadales</taxon>
        <taxon>Alteromonadaceae</taxon>
        <taxon>Lacimicrobium</taxon>
    </lineage>
</organism>
<dbReference type="PROSITE" id="PS50837">
    <property type="entry name" value="NACHT"/>
    <property type="match status" value="1"/>
</dbReference>
<dbReference type="PANTHER" id="PTHR46844">
    <property type="entry name" value="SLR5058 PROTEIN"/>
    <property type="match status" value="1"/>
</dbReference>
<gene>
    <name evidence="2" type="ORF">AT746_17500</name>
</gene>
<evidence type="ECO:0000313" key="3">
    <source>
        <dbReference type="Proteomes" id="UP000068447"/>
    </source>
</evidence>
<dbReference type="Proteomes" id="UP000068447">
    <property type="component" value="Chromosome"/>
</dbReference>
<protein>
    <recommendedName>
        <fullName evidence="1">NACHT domain-containing protein</fullName>
    </recommendedName>
</protein>
<proteinExistence type="predicted"/>
<dbReference type="EMBL" id="CP013650">
    <property type="protein sequence ID" value="ALS99882.1"/>
    <property type="molecule type" value="Genomic_DNA"/>
</dbReference>
<dbReference type="OrthoDB" id="6384710at2"/>
<accession>A0A0U2RRA6</accession>
<dbReference type="STRING" id="1526571.AT746_17500"/>
<dbReference type="KEGG" id="lal:AT746_17500"/>
<evidence type="ECO:0000259" key="1">
    <source>
        <dbReference type="PROSITE" id="PS50837"/>
    </source>
</evidence>
<keyword evidence="3" id="KW-1185">Reference proteome</keyword>
<dbReference type="AlphaFoldDB" id="A0A0U2RRA6"/>
<dbReference type="InterPro" id="IPR007111">
    <property type="entry name" value="NACHT_NTPase"/>
</dbReference>
<dbReference type="Gene3D" id="3.40.50.300">
    <property type="entry name" value="P-loop containing nucleotide triphosphate hydrolases"/>
    <property type="match status" value="1"/>
</dbReference>
<dbReference type="RefSeq" id="WP_062483103.1">
    <property type="nucleotide sequence ID" value="NZ_CP013650.1"/>
</dbReference>
<feature type="domain" description="NACHT" evidence="1">
    <location>
        <begin position="87"/>
        <end position="201"/>
    </location>
</feature>
<name>A0A0U2RRA6_9ALTE</name>
<dbReference type="Pfam" id="PF05729">
    <property type="entry name" value="NACHT"/>
    <property type="match status" value="1"/>
</dbReference>
<reference evidence="2 3" key="1">
    <citation type="submission" date="2015-12" db="EMBL/GenBank/DDBJ databases">
        <title>Complete genome of Lacimicrobium alkaliphilum KCTC 32984.</title>
        <authorList>
            <person name="Kim S.-G."/>
            <person name="Lee Y.-J."/>
        </authorList>
    </citation>
    <scope>NUCLEOTIDE SEQUENCE [LARGE SCALE GENOMIC DNA]</scope>
    <source>
        <strain evidence="2 3">YelD216</strain>
    </source>
</reference>
<evidence type="ECO:0000313" key="2">
    <source>
        <dbReference type="EMBL" id="ALS99882.1"/>
    </source>
</evidence>
<dbReference type="CDD" id="cd00267">
    <property type="entry name" value="ABC_ATPase"/>
    <property type="match status" value="1"/>
</dbReference>
<dbReference type="InterPro" id="IPR027417">
    <property type="entry name" value="P-loop_NTPase"/>
</dbReference>
<dbReference type="PANTHER" id="PTHR46844:SF1">
    <property type="entry name" value="SLR5058 PROTEIN"/>
    <property type="match status" value="1"/>
</dbReference>
<dbReference type="SUPFAM" id="SSF52540">
    <property type="entry name" value="P-loop containing nucleoside triphosphate hydrolases"/>
    <property type="match status" value="1"/>
</dbReference>
<sequence length="589" mass="69018">MDLVISVIKFLLPKVYDRAANIYYRKIRSKTIKIDSIEDTASNCEVVRTIWNPENPVNLNTFYYPTSLDLHGQSLYLDDIDKIDNNKKVVIEGNTGQGKSILLKHLAGKEIRKGYKIPIFVELRRIDKENNLESLILRCLSSYGIEIKKNHLPYLLEDERVSLLLDAFDEIKEDLIERTFNEIEGLCVTPSLKILVTSRKDQEIQKSVYFVVSRMQNVHHEEFENFFKKLFYWENNIARDLSKEILREGHELTEMSVTPLMLTMLAISYKVNKQIPKTMIEFYDGLFLLLISRHDRSKPNFSRKFKSGLDVSNLENFFVGLSFLCVSTRQFVVNREAMVELLPKVASFYNIESTAFKEILHDISVNTNLLLPENETYVFMHRSIAEFSAARFVRDSPSDLKKKFYERCREKYSEYMQVLFYLKEIDNADFRVNLIAQEIREVFSKIKYDHSSKYVDLTWLPPIELSYRGHGRWHYDLSKVDYQDTDFIGLSSFLRSSLDKLIHTKKIKMKNKPITYGVGDSYYNFGDKIFSIKLSDIDNLEEVICELKTKFIPWCHECFDLLNRIESELEAQNKMLESADVFRSRGGSC</sequence>